<dbReference type="Gene3D" id="2.30.30.130">
    <property type="entry name" value="Transposase, Mu, C-terminal"/>
    <property type="match status" value="1"/>
</dbReference>
<feature type="compositionally biased region" description="Polar residues" evidence="1">
    <location>
        <begin position="583"/>
        <end position="593"/>
    </location>
</feature>
<evidence type="ECO:0000259" key="2">
    <source>
        <dbReference type="Pfam" id="PF09299"/>
    </source>
</evidence>
<dbReference type="SUPFAM" id="SSF50610">
    <property type="entry name" value="mu transposase, C-terminal domain"/>
    <property type="match status" value="1"/>
</dbReference>
<accession>A0ABV0JZM1</accession>
<protein>
    <submittedName>
        <fullName evidence="3">Mu transposase C-terminal domain-containing protein</fullName>
    </submittedName>
</protein>
<evidence type="ECO:0000256" key="1">
    <source>
        <dbReference type="SAM" id="MobiDB-lite"/>
    </source>
</evidence>
<dbReference type="EMBL" id="JAMPKX010000001">
    <property type="protein sequence ID" value="MEP0945938.1"/>
    <property type="molecule type" value="Genomic_DNA"/>
</dbReference>
<sequence length="624" mass="72631">MDKGQFEVTDPDSQFLDEVLLSDQAFSTDPSRVLIEASDLHRLRYRLVEWLAESPNPKVKSDRKKKLAETLQMSIRQVERLLNQYFEDKLQEEGGVQRADKGTHRVEEYWQDYIPEVYEKSLKDKHPLKPADIVREVQRHAVVDLGKEEGDYPHPATIYRILKPLVERQKRKKKIRNPGSGSWLVVETRNGQFIRANFSNQIIQCDHTKLDIRIVGTDGKTLQWRPWLTTVVDTFSGCLVGYHLWHKQPGAYEVGLALRHASLPKDYPKEYKLEKEWNIYGPPLQYFFTDGGKDLSASKHVKAIGKKLGFQCELRDRPNQGAIVERLFGTINTQVLAALLGYQPSRAGKEQIEKAEKEACLTIDDLDKILAGYFCDDYNHQTYPDDKRFTRYERWFIGMGSKLPEPLDERELDICLMKQAQVTVQEHGTVTFKTYSYRCEELRPWRGKYVNLHYDPDHVLTMLVYSLDEEFIGHAHAINMDMQDLSLDELEQLNKEKNKAKRSHSNYDALLALDKRKKLVEERKQDKKQQQRSEQKKLREKGKKNSKVVELRKARKTKSSNAASLPELLPERIDYSQDKPAQAMQTSQVNKTSAIPEASEKRDIDEGKRHRLIIPKDKKLKKIW</sequence>
<dbReference type="InterPro" id="IPR036397">
    <property type="entry name" value="RNaseH_sf"/>
</dbReference>
<dbReference type="InterPro" id="IPR015378">
    <property type="entry name" value="Transposase-like_Mu_C"/>
</dbReference>
<proteinExistence type="predicted"/>
<dbReference type="InterPro" id="IPR009004">
    <property type="entry name" value="Transposase_Mu_C"/>
</dbReference>
<dbReference type="Pfam" id="PF09299">
    <property type="entry name" value="Mu-transpos_C"/>
    <property type="match status" value="1"/>
</dbReference>
<feature type="compositionally biased region" description="Basic and acidic residues" evidence="1">
    <location>
        <begin position="598"/>
        <end position="608"/>
    </location>
</feature>
<dbReference type="SUPFAM" id="SSF53098">
    <property type="entry name" value="Ribonuclease H-like"/>
    <property type="match status" value="1"/>
</dbReference>
<feature type="region of interest" description="Disordered" evidence="1">
    <location>
        <begin position="579"/>
        <end position="609"/>
    </location>
</feature>
<feature type="region of interest" description="Disordered" evidence="1">
    <location>
        <begin position="521"/>
        <end position="567"/>
    </location>
</feature>
<evidence type="ECO:0000313" key="3">
    <source>
        <dbReference type="EMBL" id="MEP0945938.1"/>
    </source>
</evidence>
<organism evidence="3 4">
    <name type="scientific">Leptolyngbya subtilissima DQ-A4</name>
    <dbReference type="NCBI Taxonomy" id="2933933"/>
    <lineage>
        <taxon>Bacteria</taxon>
        <taxon>Bacillati</taxon>
        <taxon>Cyanobacteriota</taxon>
        <taxon>Cyanophyceae</taxon>
        <taxon>Leptolyngbyales</taxon>
        <taxon>Leptolyngbyaceae</taxon>
        <taxon>Leptolyngbya group</taxon>
        <taxon>Leptolyngbya</taxon>
    </lineage>
</organism>
<dbReference type="RefSeq" id="WP_190699491.1">
    <property type="nucleotide sequence ID" value="NZ_JAMPKX010000001.1"/>
</dbReference>
<dbReference type="Gene3D" id="3.30.420.10">
    <property type="entry name" value="Ribonuclease H-like superfamily/Ribonuclease H"/>
    <property type="match status" value="1"/>
</dbReference>
<keyword evidence="4" id="KW-1185">Reference proteome</keyword>
<feature type="domain" description="Transposase-like Mu C-terminal" evidence="2">
    <location>
        <begin position="413"/>
        <end position="472"/>
    </location>
</feature>
<name>A0ABV0JZM1_9CYAN</name>
<feature type="compositionally biased region" description="Basic and acidic residues" evidence="1">
    <location>
        <begin position="521"/>
        <end position="537"/>
    </location>
</feature>
<evidence type="ECO:0000313" key="4">
    <source>
        <dbReference type="Proteomes" id="UP001482513"/>
    </source>
</evidence>
<dbReference type="InterPro" id="IPR012337">
    <property type="entry name" value="RNaseH-like_sf"/>
</dbReference>
<comment type="caution">
    <text evidence="3">The sequence shown here is derived from an EMBL/GenBank/DDBJ whole genome shotgun (WGS) entry which is preliminary data.</text>
</comment>
<dbReference type="Proteomes" id="UP001482513">
    <property type="component" value="Unassembled WGS sequence"/>
</dbReference>
<gene>
    <name evidence="3" type="ORF">NC992_03540</name>
</gene>
<reference evidence="3 4" key="1">
    <citation type="submission" date="2022-04" db="EMBL/GenBank/DDBJ databases">
        <title>Positive selection, recombination, and allopatry shape intraspecific diversity of widespread and dominant cyanobacteria.</title>
        <authorList>
            <person name="Wei J."/>
            <person name="Shu W."/>
            <person name="Hu C."/>
        </authorList>
    </citation>
    <scope>NUCLEOTIDE SEQUENCE [LARGE SCALE GENOMIC DNA]</scope>
    <source>
        <strain evidence="3 4">DQ-A4</strain>
    </source>
</reference>